<evidence type="ECO:0000313" key="3">
    <source>
        <dbReference type="EMBL" id="KAE9279774.1"/>
    </source>
</evidence>
<dbReference type="Proteomes" id="UP000434957">
    <property type="component" value="Unassembled WGS sequence"/>
</dbReference>
<feature type="compositionally biased region" description="Basic residues" evidence="1">
    <location>
        <begin position="37"/>
        <end position="46"/>
    </location>
</feature>
<proteinExistence type="predicted"/>
<dbReference type="EMBL" id="QXFT01004170">
    <property type="protein sequence ID" value="KAE9279774.1"/>
    <property type="molecule type" value="Genomic_DNA"/>
</dbReference>
<accession>A0A6A4BSJ5</accession>
<comment type="caution">
    <text evidence="3">The sequence shown here is derived from an EMBL/GenBank/DDBJ whole genome shotgun (WGS) entry which is preliminary data.</text>
</comment>
<dbReference type="EMBL" id="QXFV01006502">
    <property type="protein sequence ID" value="KAE8961257.1"/>
    <property type="molecule type" value="Genomic_DNA"/>
</dbReference>
<gene>
    <name evidence="2" type="ORF">PR001_g30100</name>
    <name evidence="3" type="ORF">PR003_g28138</name>
</gene>
<feature type="region of interest" description="Disordered" evidence="1">
    <location>
        <begin position="14"/>
        <end position="67"/>
    </location>
</feature>
<keyword evidence="5" id="KW-1185">Reference proteome</keyword>
<protein>
    <recommendedName>
        <fullName evidence="6">BZIP domain-containing protein</fullName>
    </recommendedName>
</protein>
<evidence type="ECO:0000313" key="4">
    <source>
        <dbReference type="Proteomes" id="UP000429607"/>
    </source>
</evidence>
<dbReference type="AlphaFoldDB" id="A0A6A4BSJ5"/>
<evidence type="ECO:0000256" key="1">
    <source>
        <dbReference type="SAM" id="MobiDB-lite"/>
    </source>
</evidence>
<organism evidence="3 5">
    <name type="scientific">Phytophthora rubi</name>
    <dbReference type="NCBI Taxonomy" id="129364"/>
    <lineage>
        <taxon>Eukaryota</taxon>
        <taxon>Sar</taxon>
        <taxon>Stramenopiles</taxon>
        <taxon>Oomycota</taxon>
        <taxon>Peronosporomycetes</taxon>
        <taxon>Peronosporales</taxon>
        <taxon>Peronosporaceae</taxon>
        <taxon>Phytophthora</taxon>
    </lineage>
</organism>
<reference evidence="3 5" key="1">
    <citation type="submission" date="2018-08" db="EMBL/GenBank/DDBJ databases">
        <title>Genomic investigation of the strawberry pathogen Phytophthora fragariae indicates pathogenicity is determined by transcriptional variation in three key races.</title>
        <authorList>
            <person name="Adams T.M."/>
            <person name="Armitage A.D."/>
            <person name="Sobczyk M.K."/>
            <person name="Bates H.J."/>
            <person name="Dunwell J.M."/>
            <person name="Nellist C.F."/>
            <person name="Harrison R.J."/>
        </authorList>
    </citation>
    <scope>NUCLEOTIDE SEQUENCE [LARGE SCALE GENOMIC DNA]</scope>
    <source>
        <strain evidence="2 4">SCRP249</strain>
        <strain evidence="3 5">SCRP333</strain>
    </source>
</reference>
<sequence length="165" mass="18931">MYFFSLTNLRSLRDGPPVNGSATRPSCAALVGPRRPPGLRRRRLHSKSCANAKKDEANDRKRRRRHELASVQNSMEQIRRLDEQLALINGRDVVVRQNAQMAAFNVIRVYFERIARGFDPVRYPEQAEATLQFFNAAFVRDLKTNDFTGGKTFFSRVKIIIFACV</sequence>
<name>A0A6A4BSJ5_9STRA</name>
<evidence type="ECO:0008006" key="6">
    <source>
        <dbReference type="Google" id="ProtNLM"/>
    </source>
</evidence>
<evidence type="ECO:0000313" key="5">
    <source>
        <dbReference type="Proteomes" id="UP000434957"/>
    </source>
</evidence>
<dbReference type="Proteomes" id="UP000429607">
    <property type="component" value="Unassembled WGS sequence"/>
</dbReference>
<evidence type="ECO:0000313" key="2">
    <source>
        <dbReference type="EMBL" id="KAE8961257.1"/>
    </source>
</evidence>